<sequence>MPLCHDDTEPQNQGNRIKALFAAGNLSVTRGLSDMKYLHAVALP</sequence>
<dbReference type="AlphaFoldDB" id="A0A450UET1"/>
<organism evidence="1">
    <name type="scientific">Candidatus Kentrum eta</name>
    <dbReference type="NCBI Taxonomy" id="2126337"/>
    <lineage>
        <taxon>Bacteria</taxon>
        <taxon>Pseudomonadati</taxon>
        <taxon>Pseudomonadota</taxon>
        <taxon>Gammaproteobacteria</taxon>
        <taxon>Candidatus Kentrum</taxon>
    </lineage>
</organism>
<proteinExistence type="predicted"/>
<reference evidence="1" key="1">
    <citation type="submission" date="2019-02" db="EMBL/GenBank/DDBJ databases">
        <authorList>
            <person name="Gruber-Vodicka R. H."/>
            <person name="Seah K. B. B."/>
        </authorList>
    </citation>
    <scope>NUCLEOTIDE SEQUENCE</scope>
    <source>
        <strain evidence="2">BECK_SA2B12</strain>
        <strain evidence="1">BECK_SA2B15</strain>
    </source>
</reference>
<protein>
    <submittedName>
        <fullName evidence="1">Uncharacterized protein</fullName>
    </submittedName>
</protein>
<dbReference type="EMBL" id="CAADFJ010000024">
    <property type="protein sequence ID" value="VFJ98697.1"/>
    <property type="molecule type" value="Genomic_DNA"/>
</dbReference>
<gene>
    <name evidence="1" type="ORF">BECKH772A_GA0070896_1002514</name>
    <name evidence="2" type="ORF">BECKH772C_GA0070978_1002414</name>
</gene>
<accession>A0A450UET1</accession>
<name>A0A450UET1_9GAMM</name>
<evidence type="ECO:0000313" key="1">
    <source>
        <dbReference type="EMBL" id="VFJ90962.1"/>
    </source>
</evidence>
<evidence type="ECO:0000313" key="2">
    <source>
        <dbReference type="EMBL" id="VFJ98697.1"/>
    </source>
</evidence>
<dbReference type="EMBL" id="CAADFG010000025">
    <property type="protein sequence ID" value="VFJ90962.1"/>
    <property type="molecule type" value="Genomic_DNA"/>
</dbReference>